<dbReference type="PhylomeDB" id="B4KZE1"/>
<dbReference type="GO" id="GO:0005262">
    <property type="term" value="F:calcium channel activity"/>
    <property type="evidence" value="ECO:0007669"/>
    <property type="project" value="TreeGrafter"/>
</dbReference>
<dbReference type="InterPro" id="IPR046791">
    <property type="entry name" value="Polycystin_dom"/>
</dbReference>
<name>B4KZE1_DROMO</name>
<feature type="domain" description="Polycystin cation channel PKD1/PKD2" evidence="9">
    <location>
        <begin position="374"/>
        <end position="596"/>
    </location>
</feature>
<feature type="transmembrane region" description="Helical" evidence="8">
    <location>
        <begin position="565"/>
        <end position="586"/>
    </location>
</feature>
<evidence type="ECO:0000259" key="10">
    <source>
        <dbReference type="Pfam" id="PF20519"/>
    </source>
</evidence>
<dbReference type="InterPro" id="IPR003915">
    <property type="entry name" value="PKD_2"/>
</dbReference>
<dbReference type="Pfam" id="PF08016">
    <property type="entry name" value="PKD_channel"/>
    <property type="match status" value="1"/>
</dbReference>
<feature type="transmembrane region" description="Helical" evidence="8">
    <location>
        <begin position="501"/>
        <end position="525"/>
    </location>
</feature>
<dbReference type="Proteomes" id="UP000009192">
    <property type="component" value="Unassembled WGS sequence"/>
</dbReference>
<keyword evidence="6" id="KW-0325">Glycoprotein</keyword>
<keyword evidence="4 8" id="KW-1133">Transmembrane helix</keyword>
<dbReference type="PANTHER" id="PTHR10877:SF183">
    <property type="entry name" value="AT14535P-RELATED"/>
    <property type="match status" value="1"/>
</dbReference>
<dbReference type="HOGENOM" id="CLU_022967_0_0_1"/>
<feature type="transmembrane region" description="Helical" evidence="8">
    <location>
        <begin position="411"/>
        <end position="441"/>
    </location>
</feature>
<reference evidence="11 12" key="1">
    <citation type="journal article" date="2007" name="Nature">
        <title>Evolution of genes and genomes on the Drosophila phylogeny.</title>
        <authorList>
            <consortium name="Drosophila 12 Genomes Consortium"/>
            <person name="Clark A.G."/>
            <person name="Eisen M.B."/>
            <person name="Smith D.R."/>
            <person name="Bergman C.M."/>
            <person name="Oliver B."/>
            <person name="Markow T.A."/>
            <person name="Kaufman T.C."/>
            <person name="Kellis M."/>
            <person name="Gelbart W."/>
            <person name="Iyer V.N."/>
            <person name="Pollard D.A."/>
            <person name="Sackton T.B."/>
            <person name="Larracuente A.M."/>
            <person name="Singh N.D."/>
            <person name="Abad J.P."/>
            <person name="Abt D.N."/>
            <person name="Adryan B."/>
            <person name="Aguade M."/>
            <person name="Akashi H."/>
            <person name="Anderson W.W."/>
            <person name="Aquadro C.F."/>
            <person name="Ardell D.H."/>
            <person name="Arguello R."/>
            <person name="Artieri C.G."/>
            <person name="Barbash D.A."/>
            <person name="Barker D."/>
            <person name="Barsanti P."/>
            <person name="Batterham P."/>
            <person name="Batzoglou S."/>
            <person name="Begun D."/>
            <person name="Bhutkar A."/>
            <person name="Blanco E."/>
            <person name="Bosak S.A."/>
            <person name="Bradley R.K."/>
            <person name="Brand A.D."/>
            <person name="Brent M.R."/>
            <person name="Brooks A.N."/>
            <person name="Brown R.H."/>
            <person name="Butlin R.K."/>
            <person name="Caggese C."/>
            <person name="Calvi B.R."/>
            <person name="Bernardo de Carvalho A."/>
            <person name="Caspi A."/>
            <person name="Castrezana S."/>
            <person name="Celniker S.E."/>
            <person name="Chang J.L."/>
            <person name="Chapple C."/>
            <person name="Chatterji S."/>
            <person name="Chinwalla A."/>
            <person name="Civetta A."/>
            <person name="Clifton S.W."/>
            <person name="Comeron J.M."/>
            <person name="Costello J.C."/>
            <person name="Coyne J.A."/>
            <person name="Daub J."/>
            <person name="David R.G."/>
            <person name="Delcher A.L."/>
            <person name="Delehaunty K."/>
            <person name="Do C.B."/>
            <person name="Ebling H."/>
            <person name="Edwards K."/>
            <person name="Eickbush T."/>
            <person name="Evans J.D."/>
            <person name="Filipski A."/>
            <person name="Findeiss S."/>
            <person name="Freyhult E."/>
            <person name="Fulton L."/>
            <person name="Fulton R."/>
            <person name="Garcia A.C."/>
            <person name="Gardiner A."/>
            <person name="Garfield D.A."/>
            <person name="Garvin B.E."/>
            <person name="Gibson G."/>
            <person name="Gilbert D."/>
            <person name="Gnerre S."/>
            <person name="Godfrey J."/>
            <person name="Good R."/>
            <person name="Gotea V."/>
            <person name="Gravely B."/>
            <person name="Greenberg A.J."/>
            <person name="Griffiths-Jones S."/>
            <person name="Gross S."/>
            <person name="Guigo R."/>
            <person name="Gustafson E.A."/>
            <person name="Haerty W."/>
            <person name="Hahn M.W."/>
            <person name="Halligan D.L."/>
            <person name="Halpern A.L."/>
            <person name="Halter G.M."/>
            <person name="Han M.V."/>
            <person name="Heger A."/>
            <person name="Hillier L."/>
            <person name="Hinrichs A.S."/>
            <person name="Holmes I."/>
            <person name="Hoskins R.A."/>
            <person name="Hubisz M.J."/>
            <person name="Hultmark D."/>
            <person name="Huntley M.A."/>
            <person name="Jaffe D.B."/>
            <person name="Jagadeeshan S."/>
            <person name="Jeck W.R."/>
            <person name="Johnson J."/>
            <person name="Jones C.D."/>
            <person name="Jordan W.C."/>
            <person name="Karpen G.H."/>
            <person name="Kataoka E."/>
            <person name="Keightley P.D."/>
            <person name="Kheradpour P."/>
            <person name="Kirkness E.F."/>
            <person name="Koerich L.B."/>
            <person name="Kristiansen K."/>
            <person name="Kudrna D."/>
            <person name="Kulathinal R.J."/>
            <person name="Kumar S."/>
            <person name="Kwok R."/>
            <person name="Lander E."/>
            <person name="Langley C.H."/>
            <person name="Lapoint R."/>
            <person name="Lazzaro B.P."/>
            <person name="Lee S.J."/>
            <person name="Levesque L."/>
            <person name="Li R."/>
            <person name="Lin C.F."/>
            <person name="Lin M.F."/>
            <person name="Lindblad-Toh K."/>
            <person name="Llopart A."/>
            <person name="Long M."/>
            <person name="Low L."/>
            <person name="Lozovsky E."/>
            <person name="Lu J."/>
            <person name="Luo M."/>
            <person name="Machado C.A."/>
            <person name="Makalowski W."/>
            <person name="Marzo M."/>
            <person name="Matsuda M."/>
            <person name="Matzkin L."/>
            <person name="McAllister B."/>
            <person name="McBride C.S."/>
            <person name="McKernan B."/>
            <person name="McKernan K."/>
            <person name="Mendez-Lago M."/>
            <person name="Minx P."/>
            <person name="Mollenhauer M.U."/>
            <person name="Montooth K."/>
            <person name="Mount S.M."/>
            <person name="Mu X."/>
            <person name="Myers E."/>
            <person name="Negre B."/>
            <person name="Newfeld S."/>
            <person name="Nielsen R."/>
            <person name="Noor M.A."/>
            <person name="O'Grady P."/>
            <person name="Pachter L."/>
            <person name="Papaceit M."/>
            <person name="Parisi M.J."/>
            <person name="Parisi M."/>
            <person name="Parts L."/>
            <person name="Pedersen J.S."/>
            <person name="Pesole G."/>
            <person name="Phillippy A.M."/>
            <person name="Ponting C.P."/>
            <person name="Pop M."/>
            <person name="Porcelli D."/>
            <person name="Powell J.R."/>
            <person name="Prohaska S."/>
            <person name="Pruitt K."/>
            <person name="Puig M."/>
            <person name="Quesneville H."/>
            <person name="Ram K.R."/>
            <person name="Rand D."/>
            <person name="Rasmussen M.D."/>
            <person name="Reed L.K."/>
            <person name="Reenan R."/>
            <person name="Reily A."/>
            <person name="Remington K.A."/>
            <person name="Rieger T.T."/>
            <person name="Ritchie M.G."/>
            <person name="Robin C."/>
            <person name="Rogers Y.H."/>
            <person name="Rohde C."/>
            <person name="Rozas J."/>
            <person name="Rubenfield M.J."/>
            <person name="Ruiz A."/>
            <person name="Russo S."/>
            <person name="Salzberg S.L."/>
            <person name="Sanchez-Gracia A."/>
            <person name="Saranga D.J."/>
            <person name="Sato H."/>
            <person name="Schaeffer S.W."/>
            <person name="Schatz M.C."/>
            <person name="Schlenke T."/>
            <person name="Schwartz R."/>
            <person name="Segarra C."/>
            <person name="Singh R.S."/>
            <person name="Sirot L."/>
            <person name="Sirota M."/>
            <person name="Sisneros N.B."/>
            <person name="Smith C.D."/>
            <person name="Smith T.F."/>
            <person name="Spieth J."/>
            <person name="Stage D.E."/>
            <person name="Stark A."/>
            <person name="Stephan W."/>
            <person name="Strausberg R.L."/>
            <person name="Strempel S."/>
            <person name="Sturgill D."/>
            <person name="Sutton G."/>
            <person name="Sutton G.G."/>
            <person name="Tao W."/>
            <person name="Teichmann S."/>
            <person name="Tobari Y.N."/>
            <person name="Tomimura Y."/>
            <person name="Tsolas J.M."/>
            <person name="Valente V.L."/>
            <person name="Venter E."/>
            <person name="Venter J.C."/>
            <person name="Vicario S."/>
            <person name="Vieira F.G."/>
            <person name="Vilella A.J."/>
            <person name="Villasante A."/>
            <person name="Walenz B."/>
            <person name="Wang J."/>
            <person name="Wasserman M."/>
            <person name="Watts T."/>
            <person name="Wilson D."/>
            <person name="Wilson R.K."/>
            <person name="Wing R.A."/>
            <person name="Wolfner M.F."/>
            <person name="Wong A."/>
            <person name="Wong G.K."/>
            <person name="Wu C.I."/>
            <person name="Wu G."/>
            <person name="Yamamoto D."/>
            <person name="Yang H.P."/>
            <person name="Yang S.P."/>
            <person name="Yorke J.A."/>
            <person name="Yoshida K."/>
            <person name="Zdobnov E."/>
            <person name="Zhang P."/>
            <person name="Zhang Y."/>
            <person name="Zimin A.V."/>
            <person name="Baldwin J."/>
            <person name="Abdouelleil A."/>
            <person name="Abdulkadir J."/>
            <person name="Abebe A."/>
            <person name="Abera B."/>
            <person name="Abreu J."/>
            <person name="Acer S.C."/>
            <person name="Aftuck L."/>
            <person name="Alexander A."/>
            <person name="An P."/>
            <person name="Anderson E."/>
            <person name="Anderson S."/>
            <person name="Arachi H."/>
            <person name="Azer M."/>
            <person name="Bachantsang P."/>
            <person name="Barry A."/>
            <person name="Bayul T."/>
            <person name="Berlin A."/>
            <person name="Bessette D."/>
            <person name="Bloom T."/>
            <person name="Blye J."/>
            <person name="Boguslavskiy L."/>
            <person name="Bonnet C."/>
            <person name="Boukhgalter B."/>
            <person name="Bourzgui I."/>
            <person name="Brown A."/>
            <person name="Cahill P."/>
            <person name="Channer S."/>
            <person name="Cheshatsang Y."/>
            <person name="Chuda L."/>
            <person name="Citroen M."/>
            <person name="Collymore A."/>
            <person name="Cooke P."/>
            <person name="Costello M."/>
            <person name="D'Aco K."/>
            <person name="Daza R."/>
            <person name="De Haan G."/>
            <person name="DeGray S."/>
            <person name="DeMaso C."/>
            <person name="Dhargay N."/>
            <person name="Dooley K."/>
            <person name="Dooley E."/>
            <person name="Doricent M."/>
            <person name="Dorje P."/>
            <person name="Dorjee K."/>
            <person name="Dupes A."/>
            <person name="Elong R."/>
            <person name="Falk J."/>
            <person name="Farina A."/>
            <person name="Faro S."/>
            <person name="Ferguson D."/>
            <person name="Fisher S."/>
            <person name="Foley C.D."/>
            <person name="Franke A."/>
            <person name="Friedrich D."/>
            <person name="Gadbois L."/>
            <person name="Gearin G."/>
            <person name="Gearin C.R."/>
            <person name="Giannoukos G."/>
            <person name="Goode T."/>
            <person name="Graham J."/>
            <person name="Grandbois E."/>
            <person name="Grewal S."/>
            <person name="Gyaltsen K."/>
            <person name="Hafez N."/>
            <person name="Hagos B."/>
            <person name="Hall J."/>
            <person name="Henson C."/>
            <person name="Hollinger A."/>
            <person name="Honan T."/>
            <person name="Huard M.D."/>
            <person name="Hughes L."/>
            <person name="Hurhula B."/>
            <person name="Husby M.E."/>
            <person name="Kamat A."/>
            <person name="Kanga B."/>
            <person name="Kashin S."/>
            <person name="Khazanovich D."/>
            <person name="Kisner P."/>
            <person name="Lance K."/>
            <person name="Lara M."/>
            <person name="Lee W."/>
            <person name="Lennon N."/>
            <person name="Letendre F."/>
            <person name="LeVine R."/>
            <person name="Lipovsky A."/>
            <person name="Liu X."/>
            <person name="Liu J."/>
            <person name="Liu S."/>
            <person name="Lokyitsang T."/>
            <person name="Lokyitsang Y."/>
            <person name="Lubonja R."/>
            <person name="Lui A."/>
            <person name="MacDonald P."/>
            <person name="Magnisalis V."/>
            <person name="Maru K."/>
            <person name="Matthews C."/>
            <person name="McCusker W."/>
            <person name="McDonough S."/>
            <person name="Mehta T."/>
            <person name="Meldrim J."/>
            <person name="Meneus L."/>
            <person name="Mihai O."/>
            <person name="Mihalev A."/>
            <person name="Mihova T."/>
            <person name="Mittelman R."/>
            <person name="Mlenga V."/>
            <person name="Montmayeur A."/>
            <person name="Mulrain L."/>
            <person name="Navidi A."/>
            <person name="Naylor J."/>
            <person name="Negash T."/>
            <person name="Nguyen T."/>
            <person name="Nguyen N."/>
            <person name="Nicol R."/>
            <person name="Norbu C."/>
            <person name="Norbu N."/>
            <person name="Novod N."/>
            <person name="O'Neill B."/>
            <person name="Osman S."/>
            <person name="Markiewicz E."/>
            <person name="Oyono O.L."/>
            <person name="Patti C."/>
            <person name="Phunkhang P."/>
            <person name="Pierre F."/>
            <person name="Priest M."/>
            <person name="Raghuraman S."/>
            <person name="Rege F."/>
            <person name="Reyes R."/>
            <person name="Rise C."/>
            <person name="Rogov P."/>
            <person name="Ross K."/>
            <person name="Ryan E."/>
            <person name="Settipalli S."/>
            <person name="Shea T."/>
            <person name="Sherpa N."/>
            <person name="Shi L."/>
            <person name="Shih D."/>
            <person name="Sparrow T."/>
            <person name="Spaulding J."/>
            <person name="Stalker J."/>
            <person name="Stange-Thomann N."/>
            <person name="Stavropoulos S."/>
            <person name="Stone C."/>
            <person name="Strader C."/>
            <person name="Tesfaye S."/>
            <person name="Thomson T."/>
            <person name="Thoulutsang Y."/>
            <person name="Thoulutsang D."/>
            <person name="Topham K."/>
            <person name="Topping I."/>
            <person name="Tsamla T."/>
            <person name="Vassiliev H."/>
            <person name="Vo A."/>
            <person name="Wangchuk T."/>
            <person name="Wangdi T."/>
            <person name="Weiand M."/>
            <person name="Wilkinson J."/>
            <person name="Wilson A."/>
            <person name="Yadav S."/>
            <person name="Young G."/>
            <person name="Yu Q."/>
            <person name="Zembek L."/>
            <person name="Zhong D."/>
            <person name="Zimmer A."/>
            <person name="Zwirko Z."/>
            <person name="Jaffe D.B."/>
            <person name="Alvarez P."/>
            <person name="Brockman W."/>
            <person name="Butler J."/>
            <person name="Chin C."/>
            <person name="Gnerre S."/>
            <person name="Grabherr M."/>
            <person name="Kleber M."/>
            <person name="Mauceli E."/>
            <person name="MacCallum I."/>
        </authorList>
    </citation>
    <scope>NUCLEOTIDE SEQUENCE [LARGE SCALE GENOMIC DNA]</scope>
    <source>
        <strain evidence="12">Tucson 15081-1352.22</strain>
    </source>
</reference>
<dbReference type="EMBL" id="CH933809">
    <property type="protein sequence ID" value="EDW18967.1"/>
    <property type="molecule type" value="Genomic_DNA"/>
</dbReference>
<evidence type="ECO:0000256" key="6">
    <source>
        <dbReference type="ARBA" id="ARBA00023180"/>
    </source>
</evidence>
<evidence type="ECO:0000256" key="1">
    <source>
        <dbReference type="ARBA" id="ARBA00004141"/>
    </source>
</evidence>
<comment type="similarity">
    <text evidence="2">Belongs to the polycystin family.</text>
</comment>
<evidence type="ECO:0000256" key="8">
    <source>
        <dbReference type="SAM" id="Phobius"/>
    </source>
</evidence>
<proteinExistence type="inferred from homology"/>
<dbReference type="GO" id="GO:0050982">
    <property type="term" value="P:detection of mechanical stimulus"/>
    <property type="evidence" value="ECO:0007669"/>
    <property type="project" value="TreeGrafter"/>
</dbReference>
<feature type="transmembrane region" description="Helical" evidence="8">
    <location>
        <begin position="532"/>
        <end position="550"/>
    </location>
</feature>
<evidence type="ECO:0000313" key="11">
    <source>
        <dbReference type="EMBL" id="EDW18967.1"/>
    </source>
</evidence>
<keyword evidence="3 8" id="KW-0812">Transmembrane</keyword>
<dbReference type="GO" id="GO:0016020">
    <property type="term" value="C:membrane"/>
    <property type="evidence" value="ECO:0007669"/>
    <property type="project" value="UniProtKB-SubCell"/>
</dbReference>
<evidence type="ECO:0000256" key="4">
    <source>
        <dbReference type="ARBA" id="ARBA00022989"/>
    </source>
</evidence>
<dbReference type="PRINTS" id="PR01433">
    <property type="entry name" value="POLYCYSTIN2"/>
</dbReference>
<feature type="transmembrane region" description="Helical" evidence="8">
    <location>
        <begin position="377"/>
        <end position="399"/>
    </location>
</feature>
<dbReference type="OrthoDB" id="5322100at2759"/>
<dbReference type="Pfam" id="PF20519">
    <property type="entry name" value="Polycystin_dom"/>
    <property type="match status" value="1"/>
</dbReference>
<evidence type="ECO:0000256" key="3">
    <source>
        <dbReference type="ARBA" id="ARBA00022692"/>
    </source>
</evidence>
<gene>
    <name evidence="11" type="primary">Dmoj\GI13528</name>
    <name evidence="11" type="ORF">Dmoj_GI13528</name>
</gene>
<feature type="transmembrane region" description="Helical" evidence="8">
    <location>
        <begin position="41"/>
        <end position="66"/>
    </location>
</feature>
<dbReference type="InterPro" id="IPR013122">
    <property type="entry name" value="PKD1_2_channel"/>
</dbReference>
<organism evidence="11 12">
    <name type="scientific">Drosophila mojavensis</name>
    <name type="common">Fruit fly</name>
    <dbReference type="NCBI Taxonomy" id="7230"/>
    <lineage>
        <taxon>Eukaryota</taxon>
        <taxon>Metazoa</taxon>
        <taxon>Ecdysozoa</taxon>
        <taxon>Arthropoda</taxon>
        <taxon>Hexapoda</taxon>
        <taxon>Insecta</taxon>
        <taxon>Pterygota</taxon>
        <taxon>Neoptera</taxon>
        <taxon>Endopterygota</taxon>
        <taxon>Diptera</taxon>
        <taxon>Brachycera</taxon>
        <taxon>Muscomorpha</taxon>
        <taxon>Ephydroidea</taxon>
        <taxon>Drosophilidae</taxon>
        <taxon>Drosophila</taxon>
    </lineage>
</organism>
<feature type="domain" description="Polycystin" evidence="10">
    <location>
        <begin position="173"/>
        <end position="369"/>
    </location>
</feature>
<dbReference type="FunCoup" id="B4KZE1">
    <property type="interactions" value="109"/>
</dbReference>
<dbReference type="InParanoid" id="B4KZE1"/>
<feature type="transmembrane region" description="Helical" evidence="8">
    <location>
        <begin position="9"/>
        <end position="29"/>
    </location>
</feature>
<keyword evidence="12" id="KW-1185">Reference proteome</keyword>
<dbReference type="eggNOG" id="KOG3599">
    <property type="taxonomic scope" value="Eukaryota"/>
</dbReference>
<evidence type="ECO:0000259" key="9">
    <source>
        <dbReference type="Pfam" id="PF08016"/>
    </source>
</evidence>
<feature type="transmembrane region" description="Helical" evidence="8">
    <location>
        <begin position="461"/>
        <end position="481"/>
    </location>
</feature>
<evidence type="ECO:0000256" key="2">
    <source>
        <dbReference type="ARBA" id="ARBA00007200"/>
    </source>
</evidence>
<evidence type="ECO:0000256" key="7">
    <source>
        <dbReference type="SAM" id="MobiDB-lite"/>
    </source>
</evidence>
<dbReference type="InterPro" id="IPR051223">
    <property type="entry name" value="Polycystin"/>
</dbReference>
<protein>
    <submittedName>
        <fullName evidence="11">Uncharacterized protein</fullName>
    </submittedName>
</protein>
<accession>B4KZE1</accession>
<keyword evidence="5 8" id="KW-0472">Membrane</keyword>
<dbReference type="KEGG" id="dmo:Dmoj_GI13528"/>
<evidence type="ECO:0000313" key="12">
    <source>
        <dbReference type="Proteomes" id="UP000009192"/>
    </source>
</evidence>
<dbReference type="OMA" id="MVMCMCF"/>
<sequence>MQPKTRRHLLMLLTTAIVGTCMGLMIYFSGFDHETMTAKNVLITVVIVLFFERTIADPIKFFFIALDMSLWPYPMAKYRPYRKEDDNIENYNRLDFLKLRLRSMKSKMRITERYRNEQLNLEFRNIIHDLQLYGTYFLVLTGVVLVSRNELTYYNTVTMNKLFMFNHSIYVGLNEVYHLNQLFDFIQSSLIEAFNKGDSAMGISIWTHIMQSKLLGVVRLRQLRLAKEQFSYGNPEYTEQPYKPDWQLPYQQYHYADKYWRVYDPWVPMRKSEFTEKLVLNFNHHGQMHNYPELKGYAALLCRAKQNSQKVLEFLTDYNWLTYNTSAVFMDFTLYNIDADMFSVCTLWVEQTPFGSIIPGMHCDSIQLIVNSLQISYLRLLILLYYVITFLNFIQAFVVNVWYEPSRLRNIWIIMDAFIIVVNILLIATILWRASIVASMLKRLEGANRLEFLDFRIPARLYGLCNVLTGFLISATTLRLWKVLQFARVFQIFTRTLSSAWMPLLITCSTIVIFLGAFGIATCVINGNNNTYFIHAFTSVVSILCFSFGFKTEIRPEDLFHGGKYLGVILYATMGFVVVVLLLNVFSSLINTYFIEAKVLGDAKFKEQITFFQFLRVEFDHTFRILGKVFCVEKSYKRNGRTVAENVQIMLDKRERKKTVEKNEHFLQVDYRERIELTLSISRILNIQMEILENILFAEIEEKKKQHKPHKPKGKEPKASYDSMV</sequence>
<dbReference type="PANTHER" id="PTHR10877">
    <property type="entry name" value="POLYCYSTIN FAMILY MEMBER"/>
    <property type="match status" value="1"/>
</dbReference>
<dbReference type="AlphaFoldDB" id="B4KZE1"/>
<feature type="region of interest" description="Disordered" evidence="7">
    <location>
        <begin position="703"/>
        <end position="725"/>
    </location>
</feature>
<evidence type="ECO:0000256" key="5">
    <source>
        <dbReference type="ARBA" id="ARBA00023136"/>
    </source>
</evidence>
<comment type="subcellular location">
    <subcellularLocation>
        <location evidence="1">Membrane</location>
        <topology evidence="1">Multi-pass membrane protein</topology>
    </subcellularLocation>
</comment>
<dbReference type="GO" id="GO:0005509">
    <property type="term" value="F:calcium ion binding"/>
    <property type="evidence" value="ECO:0007669"/>
    <property type="project" value="InterPro"/>
</dbReference>